<dbReference type="CDD" id="cd03230">
    <property type="entry name" value="ABC_DR_subfamily_A"/>
    <property type="match status" value="1"/>
</dbReference>
<keyword evidence="2" id="KW-0547">Nucleotide-binding</keyword>
<evidence type="ECO:0000256" key="1">
    <source>
        <dbReference type="ARBA" id="ARBA00022448"/>
    </source>
</evidence>
<dbReference type="PATRIC" id="fig|1664069.3.peg.3348"/>
<gene>
    <name evidence="5" type="ORF">AB447_210905</name>
    <name evidence="6" type="ORF">P8828_08050</name>
</gene>
<evidence type="ECO:0000313" key="5">
    <source>
        <dbReference type="EMBL" id="KRT95412.1"/>
    </source>
</evidence>
<dbReference type="EMBL" id="LECW02000004">
    <property type="protein sequence ID" value="KRT95412.1"/>
    <property type="molecule type" value="Genomic_DNA"/>
</dbReference>
<reference evidence="5" key="2">
    <citation type="submission" date="2015-10" db="EMBL/GenBank/DDBJ databases">
        <authorList>
            <person name="Gilbert D.G."/>
        </authorList>
    </citation>
    <scope>NUCLEOTIDE SEQUENCE</scope>
    <source>
        <strain evidence="5">GO-13</strain>
    </source>
</reference>
<dbReference type="Gene3D" id="3.40.50.300">
    <property type="entry name" value="P-loop containing nucleotide triphosphate hydrolases"/>
    <property type="match status" value="1"/>
</dbReference>
<dbReference type="Proteomes" id="UP001341297">
    <property type="component" value="Unassembled WGS sequence"/>
</dbReference>
<dbReference type="Proteomes" id="UP000036168">
    <property type="component" value="Unassembled WGS sequence"/>
</dbReference>
<keyword evidence="3 5" id="KW-0067">ATP-binding</keyword>
<dbReference type="RefSeq" id="WP_048352946.1">
    <property type="nucleotide sequence ID" value="NZ_CP023481.1"/>
</dbReference>
<name>A0A0J6EWU7_9BACI</name>
<evidence type="ECO:0000256" key="3">
    <source>
        <dbReference type="ARBA" id="ARBA00022840"/>
    </source>
</evidence>
<reference evidence="5 7" key="1">
    <citation type="journal article" date="2015" name="Int. J. Syst. Evol. Microbiol.">
        <title>Bacillus glycinifermentans sp. nov., isolated from fermented soybean paste.</title>
        <authorList>
            <person name="Kim S.J."/>
            <person name="Dunlap C.A."/>
            <person name="Kwon S.W."/>
            <person name="Rooney A.P."/>
        </authorList>
    </citation>
    <scope>NUCLEOTIDE SEQUENCE [LARGE SCALE GENOMIC DNA]</scope>
    <source>
        <strain evidence="5 7">GO-13</strain>
    </source>
</reference>
<feature type="domain" description="ABC transporter" evidence="4">
    <location>
        <begin position="2"/>
        <end position="217"/>
    </location>
</feature>
<evidence type="ECO:0000256" key="2">
    <source>
        <dbReference type="ARBA" id="ARBA00022741"/>
    </source>
</evidence>
<dbReference type="STRING" id="1664069.BGLY_2808"/>
<dbReference type="GO" id="GO:0005524">
    <property type="term" value="F:ATP binding"/>
    <property type="evidence" value="ECO:0007669"/>
    <property type="project" value="UniProtKB-KW"/>
</dbReference>
<comment type="caution">
    <text evidence="5">The sequence shown here is derived from an EMBL/GenBank/DDBJ whole genome shotgun (WGS) entry which is preliminary data.</text>
</comment>
<accession>A0A0J6EWU7</accession>
<evidence type="ECO:0000313" key="8">
    <source>
        <dbReference type="Proteomes" id="UP001341297"/>
    </source>
</evidence>
<dbReference type="EMBL" id="JARRTL010000008">
    <property type="protein sequence ID" value="MEC0484804.1"/>
    <property type="molecule type" value="Genomic_DNA"/>
</dbReference>
<dbReference type="OrthoDB" id="1689883at2"/>
<dbReference type="PROSITE" id="PS50893">
    <property type="entry name" value="ABC_TRANSPORTER_2"/>
    <property type="match status" value="1"/>
</dbReference>
<dbReference type="PANTHER" id="PTHR42939">
    <property type="entry name" value="ABC TRANSPORTER ATP-BINDING PROTEIN ALBC-RELATED"/>
    <property type="match status" value="1"/>
</dbReference>
<accession>A0A0J6ELY2</accession>
<dbReference type="AlphaFoldDB" id="A0A0J6EWU7"/>
<dbReference type="InterPro" id="IPR003593">
    <property type="entry name" value="AAA+_ATPase"/>
</dbReference>
<dbReference type="PROSITE" id="PS00211">
    <property type="entry name" value="ABC_TRANSPORTER_1"/>
    <property type="match status" value="1"/>
</dbReference>
<dbReference type="InterPro" id="IPR003439">
    <property type="entry name" value="ABC_transporter-like_ATP-bd"/>
</dbReference>
<proteinExistence type="predicted"/>
<organism evidence="5 7">
    <name type="scientific">Bacillus glycinifermentans</name>
    <dbReference type="NCBI Taxonomy" id="1664069"/>
    <lineage>
        <taxon>Bacteria</taxon>
        <taxon>Bacillati</taxon>
        <taxon>Bacillota</taxon>
        <taxon>Bacilli</taxon>
        <taxon>Bacillales</taxon>
        <taxon>Bacillaceae</taxon>
        <taxon>Bacillus</taxon>
    </lineage>
</organism>
<dbReference type="PANTHER" id="PTHR42939:SF1">
    <property type="entry name" value="ABC TRANSPORTER ATP-BINDING PROTEIN ALBC-RELATED"/>
    <property type="match status" value="1"/>
</dbReference>
<keyword evidence="1" id="KW-0813">Transport</keyword>
<dbReference type="SMART" id="SM00382">
    <property type="entry name" value="AAA"/>
    <property type="match status" value="1"/>
</dbReference>
<keyword evidence="8" id="KW-1185">Reference proteome</keyword>
<protein>
    <submittedName>
        <fullName evidence="5">ABC transporter ATP-binding protein</fullName>
    </submittedName>
    <submittedName>
        <fullName evidence="6">ATP-binding cassette domain-containing protein</fullName>
    </submittedName>
</protein>
<evidence type="ECO:0000259" key="4">
    <source>
        <dbReference type="PROSITE" id="PS50893"/>
    </source>
</evidence>
<evidence type="ECO:0000313" key="6">
    <source>
        <dbReference type="EMBL" id="MEC0484804.1"/>
    </source>
</evidence>
<dbReference type="InterPro" id="IPR027417">
    <property type="entry name" value="P-loop_NTPase"/>
</dbReference>
<reference evidence="6 8" key="3">
    <citation type="submission" date="2023-03" db="EMBL/GenBank/DDBJ databases">
        <title>Agriculturally important microbes genome sequencing.</title>
        <authorList>
            <person name="Dunlap C."/>
        </authorList>
    </citation>
    <scope>NUCLEOTIDE SEQUENCE [LARGE SCALE GENOMIC DNA]</scope>
    <source>
        <strain evidence="6 8">CBP-3203</strain>
    </source>
</reference>
<dbReference type="InterPro" id="IPR017871">
    <property type="entry name" value="ABC_transporter-like_CS"/>
</dbReference>
<dbReference type="GO" id="GO:0016887">
    <property type="term" value="F:ATP hydrolysis activity"/>
    <property type="evidence" value="ECO:0007669"/>
    <property type="project" value="InterPro"/>
</dbReference>
<evidence type="ECO:0000313" key="7">
    <source>
        <dbReference type="Proteomes" id="UP000036168"/>
    </source>
</evidence>
<dbReference type="Pfam" id="PF00005">
    <property type="entry name" value="ABC_tran"/>
    <property type="match status" value="1"/>
</dbReference>
<sequence length="220" mass="25055">MIKIKNLTKAYGSKTVFDRLNMNIEKHKVNFLMGENGAGKTTLLKCLLGLEPFKGDILYDDKPLGAVRHKVHVVYDDSPFYLNLTGYQNISILLNKRVGKEELEQAATKFLGHALLKKKVKTYSYGQRKKLSFIIAVLNKPEYLLLDEISNGLDYRSMMELQDIVKSWSNEMTIVAAGHQFEFYSSIVDRLFVLKNGSALHVEYFKTNGAGLGDVYKEYL</sequence>
<dbReference type="SUPFAM" id="SSF52540">
    <property type="entry name" value="P-loop containing nucleoside triphosphate hydrolases"/>
    <property type="match status" value="1"/>
</dbReference>
<dbReference type="InterPro" id="IPR051782">
    <property type="entry name" value="ABC_Transporter_VariousFunc"/>
</dbReference>